<comment type="similarity">
    <text evidence="6">Belongs to the B9D family.</text>
</comment>
<keyword evidence="3" id="KW-0970">Cilium biogenesis/degradation</keyword>
<evidence type="ECO:0000313" key="8">
    <source>
        <dbReference type="EMBL" id="KAF2899123.1"/>
    </source>
</evidence>
<dbReference type="PROSITE" id="PS51381">
    <property type="entry name" value="C2_B9"/>
    <property type="match status" value="1"/>
</dbReference>
<reference evidence="8" key="1">
    <citation type="submission" date="2019-08" db="EMBL/GenBank/DDBJ databases">
        <title>The genome of the North American firefly Photinus pyralis.</title>
        <authorList>
            <consortium name="Photinus pyralis genome working group"/>
            <person name="Fallon T.R."/>
            <person name="Sander Lower S.E."/>
            <person name="Weng J.-K."/>
        </authorList>
    </citation>
    <scope>NUCLEOTIDE SEQUENCE</scope>
    <source>
        <strain evidence="8">TRF0915ILg1</strain>
        <tissue evidence="8">Whole body</tissue>
    </source>
</reference>
<accession>A0A8K0D480</accession>
<keyword evidence="5" id="KW-0966">Cell projection</keyword>
<dbReference type="OrthoDB" id="431939at2759"/>
<dbReference type="PANTHER" id="PTHR12968:SF1">
    <property type="entry name" value="B9 DOMAIN-CONTAINING PROTEIN 1"/>
    <property type="match status" value="1"/>
</dbReference>
<dbReference type="GO" id="GO:0036038">
    <property type="term" value="C:MKS complex"/>
    <property type="evidence" value="ECO:0007669"/>
    <property type="project" value="TreeGrafter"/>
</dbReference>
<evidence type="ECO:0000256" key="2">
    <source>
        <dbReference type="ARBA" id="ARBA00022490"/>
    </source>
</evidence>
<evidence type="ECO:0000256" key="3">
    <source>
        <dbReference type="ARBA" id="ARBA00022794"/>
    </source>
</evidence>
<dbReference type="PANTHER" id="PTHR12968">
    <property type="entry name" value="B9 DOMAIN-CONTAINING"/>
    <property type="match status" value="1"/>
</dbReference>
<keyword evidence="4" id="KW-0206">Cytoskeleton</keyword>
<dbReference type="Pfam" id="PF07162">
    <property type="entry name" value="B9-C2"/>
    <property type="match status" value="1"/>
</dbReference>
<evidence type="ECO:0000256" key="6">
    <source>
        <dbReference type="ARBA" id="ARBA00038411"/>
    </source>
</evidence>
<evidence type="ECO:0000256" key="5">
    <source>
        <dbReference type="ARBA" id="ARBA00023273"/>
    </source>
</evidence>
<sequence length="181" mass="19550">MSDGTFLLSLSGQIDYISILAGAGSSWHCKYEFVAGPDWKIVGGLEAGLSQTANVVSNGEDIVLNLPIDIVYKSTNLHGWPQIVLSVYSGINLQGYGRSHIPLQPGLHKLNISLSKPQPSSFLGYLGTFFGYQPELLQPKMLASTAGNNLIQMMSSGEVYVTINNVFQGLNILGYDIGRVN</sequence>
<comment type="subcellular location">
    <subcellularLocation>
        <location evidence="1">Cytoplasm</location>
        <location evidence="1">Cytoskeleton</location>
        <location evidence="1">Cilium basal body</location>
    </subcellularLocation>
</comment>
<keyword evidence="2" id="KW-0963">Cytoplasm</keyword>
<dbReference type="GO" id="GO:0060271">
    <property type="term" value="P:cilium assembly"/>
    <property type="evidence" value="ECO:0007669"/>
    <property type="project" value="TreeGrafter"/>
</dbReference>
<evidence type="ECO:0000256" key="4">
    <source>
        <dbReference type="ARBA" id="ARBA00023212"/>
    </source>
</evidence>
<dbReference type="InterPro" id="IPR010796">
    <property type="entry name" value="C2_B9-type_dom"/>
</dbReference>
<evidence type="ECO:0000313" key="9">
    <source>
        <dbReference type="Proteomes" id="UP000801492"/>
    </source>
</evidence>
<dbReference type="EMBL" id="VTPC01003041">
    <property type="protein sequence ID" value="KAF2899123.1"/>
    <property type="molecule type" value="Genomic_DNA"/>
</dbReference>
<gene>
    <name evidence="8" type="ORF">ILUMI_07050</name>
</gene>
<dbReference type="Proteomes" id="UP000801492">
    <property type="component" value="Unassembled WGS sequence"/>
</dbReference>
<protein>
    <recommendedName>
        <fullName evidence="7">B9 domain-containing protein 1</fullName>
    </recommendedName>
</protein>
<proteinExistence type="inferred from homology"/>
<dbReference type="AlphaFoldDB" id="A0A8K0D480"/>
<keyword evidence="9" id="KW-1185">Reference proteome</keyword>
<evidence type="ECO:0000256" key="1">
    <source>
        <dbReference type="ARBA" id="ARBA00004120"/>
    </source>
</evidence>
<comment type="caution">
    <text evidence="8">The sequence shown here is derived from an EMBL/GenBank/DDBJ whole genome shotgun (WGS) entry which is preliminary data.</text>
</comment>
<name>A0A8K0D480_IGNLU</name>
<evidence type="ECO:0000256" key="7">
    <source>
        <dbReference type="ARBA" id="ARBA00039274"/>
    </source>
</evidence>
<organism evidence="8 9">
    <name type="scientific">Ignelater luminosus</name>
    <name type="common">Cucubano</name>
    <name type="synonym">Pyrophorus luminosus</name>
    <dbReference type="NCBI Taxonomy" id="2038154"/>
    <lineage>
        <taxon>Eukaryota</taxon>
        <taxon>Metazoa</taxon>
        <taxon>Ecdysozoa</taxon>
        <taxon>Arthropoda</taxon>
        <taxon>Hexapoda</taxon>
        <taxon>Insecta</taxon>
        <taxon>Pterygota</taxon>
        <taxon>Neoptera</taxon>
        <taxon>Endopterygota</taxon>
        <taxon>Coleoptera</taxon>
        <taxon>Polyphaga</taxon>
        <taxon>Elateriformia</taxon>
        <taxon>Elateroidea</taxon>
        <taxon>Elateridae</taxon>
        <taxon>Agrypninae</taxon>
        <taxon>Pyrophorini</taxon>
        <taxon>Ignelater</taxon>
    </lineage>
</organism>